<dbReference type="Pfam" id="PF01649">
    <property type="entry name" value="Ribosomal_S20p"/>
    <property type="match status" value="1"/>
</dbReference>
<organism evidence="10 11">
    <name type="scientific">Larsenimonas suaedae</name>
    <dbReference type="NCBI Taxonomy" id="1851019"/>
    <lineage>
        <taxon>Bacteria</taxon>
        <taxon>Pseudomonadati</taxon>
        <taxon>Pseudomonadota</taxon>
        <taxon>Gammaproteobacteria</taxon>
        <taxon>Oceanospirillales</taxon>
        <taxon>Halomonadaceae</taxon>
        <taxon>Larsenimonas</taxon>
    </lineage>
</organism>
<name>A0ABU1GYP3_9GAMM</name>
<evidence type="ECO:0000256" key="3">
    <source>
        <dbReference type="ARBA" id="ARBA00022730"/>
    </source>
</evidence>
<keyword evidence="11" id="KW-1185">Reference proteome</keyword>
<comment type="caution">
    <text evidence="10">The sequence shown here is derived from an EMBL/GenBank/DDBJ whole genome shotgun (WGS) entry which is preliminary data.</text>
</comment>
<evidence type="ECO:0000256" key="8">
    <source>
        <dbReference type="HAMAP-Rule" id="MF_00500"/>
    </source>
</evidence>
<comment type="function">
    <text evidence="1 8">Binds directly to 16S ribosomal RNA.</text>
</comment>
<evidence type="ECO:0000256" key="7">
    <source>
        <dbReference type="ARBA" id="ARBA00035136"/>
    </source>
</evidence>
<keyword evidence="6 8" id="KW-0687">Ribonucleoprotein</keyword>
<evidence type="ECO:0000313" key="10">
    <source>
        <dbReference type="EMBL" id="MDR5897169.1"/>
    </source>
</evidence>
<dbReference type="PANTHER" id="PTHR33398:SF1">
    <property type="entry name" value="SMALL RIBOSOMAL SUBUNIT PROTEIN BS20C"/>
    <property type="match status" value="1"/>
</dbReference>
<dbReference type="Proteomes" id="UP001269375">
    <property type="component" value="Unassembled WGS sequence"/>
</dbReference>
<comment type="similarity">
    <text evidence="2 8">Belongs to the bacterial ribosomal protein bS20 family.</text>
</comment>
<proteinExistence type="inferred from homology"/>
<keyword evidence="3 8" id="KW-0699">rRNA-binding</keyword>
<evidence type="ECO:0000256" key="6">
    <source>
        <dbReference type="ARBA" id="ARBA00023274"/>
    </source>
</evidence>
<dbReference type="InterPro" id="IPR036510">
    <property type="entry name" value="Ribosomal_bS20_sf"/>
</dbReference>
<dbReference type="EMBL" id="JARWAO010000009">
    <property type="protein sequence ID" value="MDR5897169.1"/>
    <property type="molecule type" value="Genomic_DNA"/>
</dbReference>
<protein>
    <recommendedName>
        <fullName evidence="7 8">Small ribosomal subunit protein bS20</fullName>
    </recommendedName>
</protein>
<reference evidence="10 11" key="1">
    <citation type="submission" date="2023-04" db="EMBL/GenBank/DDBJ databases">
        <title>A long-awaited taxogenomic arrangement of the family Halomonadaceae.</title>
        <authorList>
            <person name="De La Haba R."/>
            <person name="Chuvochina M."/>
            <person name="Wittouck S."/>
            <person name="Arahal D.R."/>
            <person name="Sanchez-Porro C."/>
            <person name="Hugenholtz P."/>
            <person name="Ventosa A."/>
        </authorList>
    </citation>
    <scope>NUCLEOTIDE SEQUENCE [LARGE SCALE GENOMIC DNA]</scope>
    <source>
        <strain evidence="10 11">DSM 22428</strain>
    </source>
</reference>
<evidence type="ECO:0000256" key="5">
    <source>
        <dbReference type="ARBA" id="ARBA00022980"/>
    </source>
</evidence>
<accession>A0ABU1GYP3</accession>
<evidence type="ECO:0000256" key="4">
    <source>
        <dbReference type="ARBA" id="ARBA00022884"/>
    </source>
</evidence>
<gene>
    <name evidence="8 10" type="primary">rpsT</name>
    <name evidence="10" type="ORF">QC825_13930</name>
</gene>
<dbReference type="PANTHER" id="PTHR33398">
    <property type="entry name" value="30S RIBOSOMAL PROTEIN S20"/>
    <property type="match status" value="1"/>
</dbReference>
<feature type="compositionally biased region" description="Basic residues" evidence="9">
    <location>
        <begin position="1"/>
        <end position="11"/>
    </location>
</feature>
<dbReference type="SUPFAM" id="SSF46992">
    <property type="entry name" value="Ribosomal protein S20"/>
    <property type="match status" value="1"/>
</dbReference>
<dbReference type="RefSeq" id="WP_251595430.1">
    <property type="nucleotide sequence ID" value="NZ_JAMLJI010000005.1"/>
</dbReference>
<evidence type="ECO:0000256" key="9">
    <source>
        <dbReference type="SAM" id="MobiDB-lite"/>
    </source>
</evidence>
<keyword evidence="5 8" id="KW-0689">Ribosomal protein</keyword>
<evidence type="ECO:0000256" key="1">
    <source>
        <dbReference type="ARBA" id="ARBA00003134"/>
    </source>
</evidence>
<evidence type="ECO:0000256" key="2">
    <source>
        <dbReference type="ARBA" id="ARBA00007634"/>
    </source>
</evidence>
<dbReference type="HAMAP" id="MF_00500">
    <property type="entry name" value="Ribosomal_bS20"/>
    <property type="match status" value="1"/>
</dbReference>
<evidence type="ECO:0000313" key="11">
    <source>
        <dbReference type="Proteomes" id="UP001269375"/>
    </source>
</evidence>
<sequence length="88" mass="9945">MANTKQARKRAGQAEKRRQHNASQRSMARTYVKRVIKAIQTGDHAQAMDEFKKAQPVIDRIADKNAFSKKKAARIKSRLNARIKALAA</sequence>
<keyword evidence="4 8" id="KW-0694">RNA-binding</keyword>
<feature type="region of interest" description="Disordered" evidence="9">
    <location>
        <begin position="1"/>
        <end position="29"/>
    </location>
</feature>
<dbReference type="InterPro" id="IPR002583">
    <property type="entry name" value="Ribosomal_bS20"/>
</dbReference>
<dbReference type="NCBIfam" id="TIGR00029">
    <property type="entry name" value="S20"/>
    <property type="match status" value="1"/>
</dbReference>
<dbReference type="Gene3D" id="1.20.58.110">
    <property type="entry name" value="Ribosomal protein S20"/>
    <property type="match status" value="1"/>
</dbReference>
<dbReference type="GO" id="GO:0005840">
    <property type="term" value="C:ribosome"/>
    <property type="evidence" value="ECO:0007669"/>
    <property type="project" value="UniProtKB-KW"/>
</dbReference>